<dbReference type="InterPro" id="IPR020904">
    <property type="entry name" value="Sc_DH/Rdtase_CS"/>
</dbReference>
<gene>
    <name evidence="5" type="ORF">JM946_08995</name>
</gene>
<sequence length="352" mass="38049">MKSPSPTSGDRKAHTFVVVIVGASSGIGRATAVAFARKGACVVVAARRASALEDVARECASEGGQAMAVPTDITEPEQVDELVRAALARFGHIDVWIHCAAVLAMGRFDDVPADAFRRVVETNFFGRVQCTRAVLKHFRTRGEGLIIDVNSVLGRVAQPYASAYVASKFAGRGWVESLREELLDTPKIRICSIYPAPVDTPIYSSAANFTGREIRPIRPLLDPAAVARQIVELAFGSKREAYAGRIGPTINLAHALAPGLTERLARLTVDVMQLSRSEETVSWGNLVEPSWRRAEVNGGWRSTRNKPPRWFVLGALVAFTAGLALAARSQRVRPYALSAARPLTSSRPAAPR</sequence>
<dbReference type="Pfam" id="PF00106">
    <property type="entry name" value="adh_short"/>
    <property type="match status" value="1"/>
</dbReference>
<accession>A0ABS1WV85</accession>
<dbReference type="PRINTS" id="PR00081">
    <property type="entry name" value="GDHRDH"/>
</dbReference>
<proteinExistence type="inferred from homology"/>
<keyword evidence="3" id="KW-0812">Transmembrane</keyword>
<comment type="caution">
    <text evidence="5">The sequence shown here is derived from an EMBL/GenBank/DDBJ whole genome shotgun (WGS) entry which is preliminary data.</text>
</comment>
<dbReference type="PROSITE" id="PS00061">
    <property type="entry name" value="ADH_SHORT"/>
    <property type="match status" value="1"/>
</dbReference>
<name>A0ABS1WV85_9GAMM</name>
<organism evidence="5 6">
    <name type="scientific">Steroidobacter gossypii</name>
    <dbReference type="NCBI Taxonomy" id="2805490"/>
    <lineage>
        <taxon>Bacteria</taxon>
        <taxon>Pseudomonadati</taxon>
        <taxon>Pseudomonadota</taxon>
        <taxon>Gammaproteobacteria</taxon>
        <taxon>Steroidobacterales</taxon>
        <taxon>Steroidobacteraceae</taxon>
        <taxon>Steroidobacter</taxon>
    </lineage>
</organism>
<dbReference type="PANTHER" id="PTHR44196:SF1">
    <property type="entry name" value="DEHYDROGENASE_REDUCTASE SDR FAMILY MEMBER 7B"/>
    <property type="match status" value="1"/>
</dbReference>
<dbReference type="SMART" id="SM00822">
    <property type="entry name" value="PKS_KR"/>
    <property type="match status" value="1"/>
</dbReference>
<keyword evidence="2" id="KW-0560">Oxidoreductase</keyword>
<keyword evidence="3" id="KW-0472">Membrane</keyword>
<evidence type="ECO:0000256" key="3">
    <source>
        <dbReference type="SAM" id="Phobius"/>
    </source>
</evidence>
<dbReference type="InterPro" id="IPR036291">
    <property type="entry name" value="NAD(P)-bd_dom_sf"/>
</dbReference>
<keyword evidence="3" id="KW-1133">Transmembrane helix</keyword>
<comment type="similarity">
    <text evidence="1">Belongs to the short-chain dehydrogenases/reductases (SDR) family.</text>
</comment>
<dbReference type="InterPro" id="IPR057326">
    <property type="entry name" value="KR_dom"/>
</dbReference>
<evidence type="ECO:0000256" key="1">
    <source>
        <dbReference type="ARBA" id="ARBA00006484"/>
    </source>
</evidence>
<evidence type="ECO:0000256" key="2">
    <source>
        <dbReference type="ARBA" id="ARBA00023002"/>
    </source>
</evidence>
<evidence type="ECO:0000313" key="6">
    <source>
        <dbReference type="Proteomes" id="UP000661077"/>
    </source>
</evidence>
<dbReference type="EMBL" id="JAEVLS010000002">
    <property type="protein sequence ID" value="MBM0104884.1"/>
    <property type="molecule type" value="Genomic_DNA"/>
</dbReference>
<keyword evidence="6" id="KW-1185">Reference proteome</keyword>
<reference evidence="5 6" key="1">
    <citation type="journal article" date="2021" name="Int. J. Syst. Evol. Microbiol.">
        <title>Steroidobacter gossypii sp. nov., isolated from soil of cotton cropping field.</title>
        <authorList>
            <person name="Huang R."/>
            <person name="Yang S."/>
            <person name="Zhen C."/>
            <person name="Liu W."/>
        </authorList>
    </citation>
    <scope>NUCLEOTIDE SEQUENCE [LARGE SCALE GENOMIC DNA]</scope>
    <source>
        <strain evidence="5 6">S1-65</strain>
    </source>
</reference>
<feature type="transmembrane region" description="Helical" evidence="3">
    <location>
        <begin position="310"/>
        <end position="327"/>
    </location>
</feature>
<protein>
    <submittedName>
        <fullName evidence="5">SDR family NAD(P)-dependent oxidoreductase</fullName>
    </submittedName>
</protein>
<dbReference type="PANTHER" id="PTHR44196">
    <property type="entry name" value="DEHYDROGENASE/REDUCTASE SDR FAMILY MEMBER 7B"/>
    <property type="match status" value="1"/>
</dbReference>
<evidence type="ECO:0000259" key="4">
    <source>
        <dbReference type="SMART" id="SM00822"/>
    </source>
</evidence>
<dbReference type="RefSeq" id="WP_203166954.1">
    <property type="nucleotide sequence ID" value="NZ_JAEVLS010000002.1"/>
</dbReference>
<dbReference type="SUPFAM" id="SSF51735">
    <property type="entry name" value="NAD(P)-binding Rossmann-fold domains"/>
    <property type="match status" value="1"/>
</dbReference>
<evidence type="ECO:0000313" key="5">
    <source>
        <dbReference type="EMBL" id="MBM0104884.1"/>
    </source>
</evidence>
<feature type="domain" description="Ketoreductase" evidence="4">
    <location>
        <begin position="16"/>
        <end position="199"/>
    </location>
</feature>
<dbReference type="InterPro" id="IPR002347">
    <property type="entry name" value="SDR_fam"/>
</dbReference>
<dbReference type="Gene3D" id="3.40.50.720">
    <property type="entry name" value="NAD(P)-binding Rossmann-like Domain"/>
    <property type="match status" value="1"/>
</dbReference>
<dbReference type="Proteomes" id="UP000661077">
    <property type="component" value="Unassembled WGS sequence"/>
</dbReference>